<dbReference type="Pfam" id="PF01276">
    <property type="entry name" value="OKR_DC_1"/>
    <property type="match status" value="1"/>
</dbReference>
<dbReference type="Gene3D" id="3.40.50.2300">
    <property type="match status" value="1"/>
</dbReference>
<dbReference type="EC" id="4.1.1.19" evidence="6"/>
<dbReference type="SUPFAM" id="SSF53383">
    <property type="entry name" value="PLP-dependent transferases"/>
    <property type="match status" value="1"/>
</dbReference>
<reference evidence="6 7" key="1">
    <citation type="submission" date="2020-10" db="EMBL/GenBank/DDBJ databases">
        <title>Phylogeny of dyella-like bacteria.</title>
        <authorList>
            <person name="Fu J."/>
        </authorList>
    </citation>
    <scope>NUCLEOTIDE SEQUENCE [LARGE SCALE GENOMIC DNA]</scope>
    <source>
        <strain evidence="6 7">THG-B117</strain>
    </source>
</reference>
<dbReference type="InterPro" id="IPR000310">
    <property type="entry name" value="Orn/Lys/Arg_deCO2ase_major_dom"/>
</dbReference>
<dbReference type="Gene3D" id="3.90.1150.10">
    <property type="entry name" value="Aspartate Aminotransferase, domain 1"/>
    <property type="match status" value="1"/>
</dbReference>
<keyword evidence="3" id="KW-0663">Pyridoxal phosphate</keyword>
<protein>
    <submittedName>
        <fullName evidence="6">Arginine decarboxylase</fullName>
        <ecNumber evidence="6">4.1.1.19</ecNumber>
    </submittedName>
</protein>
<dbReference type="PANTHER" id="PTHR45229">
    <property type="entry name" value="CONSTITUTIVE ORNITHINE DECARBOXYLASE"/>
    <property type="match status" value="1"/>
</dbReference>
<keyword evidence="4 6" id="KW-0456">Lyase</keyword>
<dbReference type="Pfam" id="PF03711">
    <property type="entry name" value="OKR_DC_1_C"/>
    <property type="match status" value="1"/>
</dbReference>
<dbReference type="InterPro" id="IPR015421">
    <property type="entry name" value="PyrdxlP-dep_Trfase_major"/>
</dbReference>
<dbReference type="Pfam" id="PF03709">
    <property type="entry name" value="OKR_DC_1_N"/>
    <property type="match status" value="1"/>
</dbReference>
<dbReference type="Gene3D" id="3.90.100.10">
    <property type="entry name" value="Orn/Lys/Arg decarboxylase, C-terminal domain"/>
    <property type="match status" value="1"/>
</dbReference>
<dbReference type="CDD" id="cd00615">
    <property type="entry name" value="Orn_deC_like"/>
    <property type="match status" value="1"/>
</dbReference>
<dbReference type="Gene3D" id="3.40.640.10">
    <property type="entry name" value="Type I PLP-dependent aspartate aminotransferase-like (Major domain)"/>
    <property type="match status" value="1"/>
</dbReference>
<dbReference type="InterPro" id="IPR015424">
    <property type="entry name" value="PyrdxlP-dep_Trfase"/>
</dbReference>
<name>A0ABS2JSN0_9GAMM</name>
<evidence type="ECO:0000256" key="2">
    <source>
        <dbReference type="ARBA" id="ARBA00022793"/>
    </source>
</evidence>
<dbReference type="PROSITE" id="PS00703">
    <property type="entry name" value="OKR_DC_1"/>
    <property type="match status" value="1"/>
</dbReference>
<comment type="caution">
    <text evidence="6">The sequence shown here is derived from an EMBL/GenBank/DDBJ whole genome shotgun (WGS) entry which is preliminary data.</text>
</comment>
<evidence type="ECO:0000313" key="7">
    <source>
        <dbReference type="Proteomes" id="UP001430065"/>
    </source>
</evidence>
<proteinExistence type="inferred from homology"/>
<dbReference type="InterPro" id="IPR036633">
    <property type="entry name" value="Prn/Lys/Arg_de-COase_C_sf"/>
</dbReference>
<evidence type="ECO:0000259" key="5">
    <source>
        <dbReference type="PROSITE" id="PS00703"/>
    </source>
</evidence>
<evidence type="ECO:0000256" key="4">
    <source>
        <dbReference type="ARBA" id="ARBA00023239"/>
    </source>
</evidence>
<evidence type="ECO:0000256" key="3">
    <source>
        <dbReference type="ARBA" id="ARBA00022898"/>
    </source>
</evidence>
<comment type="similarity">
    <text evidence="1">Belongs to the Orn/Lys/Arg decarboxylase class-I family.</text>
</comment>
<sequence>MIMLERRNLRQKLRVLLVHSKIGTDSAGGRACRALEHEFAERNMETTTASTVDDARSSIVSDAAIHAMLIDWSLPNADGVAKDNAAAIALINLIRARNENVPIFLMTEPEKAQTLSVEIVQAINELIWLSQDSATFVSGRVHTAMRIYIATLFGPLTAALANFNEVHEYSWHTPGHTGGTAFLKHPTGRAFYDFYGEHVFSTDLSISVGEIGSLLDHTGPIGESEKYIARIFGSHRSYTVTNGSSTSNRIIFMACVGRDQVVLCDRNCHKSIEHGLTMTGGVPHYLVPSRNRYGLIGPIYPDKFTQGNVRGAVASNPLSKDLADQQPVFVVVTNSTYDGLCYNTARVLEKVGSWVDRVHFDEAWYGYARFNPLYSGRLAMHGPATEHDPNGPTVFTTHSTHKLLAAFSQASYIHVRDGRSSIPHARFNESFMMHGSTSPFYPIMASNEVAASMMDGLGGLSLTRECIDEAIHFRQIVGRLHRDFKQKGSWFFRTWNPEVITDLNTGKKIDFVDAPPELLAEDANAWVLHPGDNWHGFGDLEDGYCMLDPIKVTVLTPGVQDDGSLGEQGFPATLLTAYLGSRGIVVEKTSDFGVLFLFSIGITKAKWSTLITAFLDFKRDYDEDRSLERVMPNLVASHPERYAGLGLRGLGDQMFAEMKRTSQTQHLQHAYSSLPEARMTPADAYQQLLRVQVERVALADIAGRTLATSVVPYPPGIPMLMPGEAVGPADGPYVGYLKALQSWDHTFPGFGHDTHGVEVEDGEYYLQCLRSY</sequence>
<gene>
    <name evidence="6" type="ORF">ISP20_09755</name>
</gene>
<dbReference type="SUPFAM" id="SSF55904">
    <property type="entry name" value="Ornithine decarboxylase C-terminal domain"/>
    <property type="match status" value="1"/>
</dbReference>
<keyword evidence="7" id="KW-1185">Reference proteome</keyword>
<dbReference type="InterPro" id="IPR005308">
    <property type="entry name" value="OKR_de-COase_N"/>
</dbReference>
<evidence type="ECO:0000256" key="1">
    <source>
        <dbReference type="ARBA" id="ARBA00010671"/>
    </source>
</evidence>
<dbReference type="EMBL" id="JADIKC010000003">
    <property type="protein sequence ID" value="MBM7121437.1"/>
    <property type="molecule type" value="Genomic_DNA"/>
</dbReference>
<feature type="domain" description="Orn/Lys/Arg decarboxylases family 1 pyridoxal-P attachment site" evidence="5">
    <location>
        <begin position="397"/>
        <end position="411"/>
    </location>
</feature>
<dbReference type="InterPro" id="IPR015422">
    <property type="entry name" value="PyrdxlP-dep_Trfase_small"/>
</dbReference>
<dbReference type="GO" id="GO:0008792">
    <property type="term" value="F:arginine decarboxylase activity"/>
    <property type="evidence" value="ECO:0007669"/>
    <property type="project" value="UniProtKB-EC"/>
</dbReference>
<evidence type="ECO:0000313" key="6">
    <source>
        <dbReference type="EMBL" id="MBM7121437.1"/>
    </source>
</evidence>
<dbReference type="Proteomes" id="UP001430065">
    <property type="component" value="Unassembled WGS sequence"/>
</dbReference>
<keyword evidence="2" id="KW-0210">Decarboxylase</keyword>
<dbReference type="PANTHER" id="PTHR45229:SF3">
    <property type="entry name" value="BIODEGRADATIVE ARGININE DECARBOXYLASE"/>
    <property type="match status" value="1"/>
</dbReference>
<dbReference type="InterPro" id="IPR008286">
    <property type="entry name" value="Prn/Lys/Arg_de-COase_C"/>
</dbReference>
<dbReference type="InterPro" id="IPR011193">
    <property type="entry name" value="Orn/lys/arg_de-COase"/>
</dbReference>
<dbReference type="PIRSF" id="PIRSF009393">
    <property type="entry name" value="Orn_decarb"/>
    <property type="match status" value="1"/>
</dbReference>
<organism evidence="6 7">
    <name type="scientific">Dyella kyungheensis</name>
    <dbReference type="NCBI Taxonomy" id="1242174"/>
    <lineage>
        <taxon>Bacteria</taxon>
        <taxon>Pseudomonadati</taxon>
        <taxon>Pseudomonadota</taxon>
        <taxon>Gammaproteobacteria</taxon>
        <taxon>Lysobacterales</taxon>
        <taxon>Rhodanobacteraceae</taxon>
        <taxon>Dyella</taxon>
    </lineage>
</organism>
<accession>A0ABS2JSN0</accession>